<dbReference type="InterPro" id="IPR044094">
    <property type="entry name" value="AtsA-like_MBL-fold"/>
</dbReference>
<protein>
    <submittedName>
        <fullName evidence="4">MBL fold metallo-hydrolase</fullName>
    </submittedName>
</protein>
<dbReference type="PANTHER" id="PTHR46018">
    <property type="entry name" value="ZINC PHOSPHODIESTERASE ELAC PROTEIN 1"/>
    <property type="match status" value="1"/>
</dbReference>
<dbReference type="PANTHER" id="PTHR46018:SF2">
    <property type="entry name" value="ZINC PHOSPHODIESTERASE ELAC PROTEIN 1"/>
    <property type="match status" value="1"/>
</dbReference>
<evidence type="ECO:0000259" key="3">
    <source>
        <dbReference type="Pfam" id="PF00753"/>
    </source>
</evidence>
<gene>
    <name evidence="4" type="ORF">H9L10_11145</name>
</gene>
<dbReference type="AlphaFoldDB" id="A0A7G9QZR1"/>
<dbReference type="InterPro" id="IPR036866">
    <property type="entry name" value="RibonucZ/Hydroxyglut_hydro"/>
</dbReference>
<keyword evidence="1" id="KW-0255">Endonuclease</keyword>
<dbReference type="SUPFAM" id="SSF56281">
    <property type="entry name" value="Metallo-hydrolase/oxidoreductase"/>
    <property type="match status" value="1"/>
</dbReference>
<dbReference type="Pfam" id="PF00753">
    <property type="entry name" value="Lactamase_B"/>
    <property type="match status" value="1"/>
</dbReference>
<dbReference type="Proteomes" id="UP000515976">
    <property type="component" value="Chromosome"/>
</dbReference>
<name>A0A7G9QZR1_9MICO</name>
<dbReference type="InterPro" id="IPR001279">
    <property type="entry name" value="Metallo-B-lactamas"/>
</dbReference>
<dbReference type="GO" id="GO:0042781">
    <property type="term" value="F:3'-tRNA processing endoribonuclease activity"/>
    <property type="evidence" value="ECO:0007669"/>
    <property type="project" value="TreeGrafter"/>
</dbReference>
<dbReference type="RefSeq" id="WP_166102658.1">
    <property type="nucleotide sequence ID" value="NZ_BMMY01000008.1"/>
</dbReference>
<keyword evidence="5" id="KW-1185">Reference proteome</keyword>
<proteinExistence type="predicted"/>
<feature type="domain" description="Metallo-beta-lactamase" evidence="3">
    <location>
        <begin position="18"/>
        <end position="194"/>
    </location>
</feature>
<keyword evidence="1" id="KW-0540">Nuclease</keyword>
<sequence length="301" mass="32201">MTTTVYVLGSGTPEPTPERFGSAFAVDVDGEVLMVDCGPAATWKLVKAGLAPTQVGTLFFTHHHFDHDVDYPCFLLTRWDQGAGLVEPLHAIGPAPTSLLTERLVGPDGAFFADIHARVNWSGSQGIWAHRGGTLPRTPPRVRTTDIEAGHEHRGDSWSMRSALAIHAQPWLDSLSYRLETSDGSIVFTGDTEPCDSVRELARGADIMFSMCWNTNAAHTRYREGLCTLEGAVSMASDAGVGTLVLVHTGANVSNPQTVDAALLGMGDTYGGRVVLADELMHLTLSRGQLSVGPTAGLLRP</sequence>
<organism evidence="4 5">
    <name type="scientific">Phycicoccus endophyticus</name>
    <dbReference type="NCBI Taxonomy" id="1690220"/>
    <lineage>
        <taxon>Bacteria</taxon>
        <taxon>Bacillati</taxon>
        <taxon>Actinomycetota</taxon>
        <taxon>Actinomycetes</taxon>
        <taxon>Micrococcales</taxon>
        <taxon>Intrasporangiaceae</taxon>
        <taxon>Phycicoccus</taxon>
    </lineage>
</organism>
<evidence type="ECO:0000256" key="1">
    <source>
        <dbReference type="ARBA" id="ARBA00022759"/>
    </source>
</evidence>
<dbReference type="KEGG" id="pei:H9L10_11145"/>
<evidence type="ECO:0000256" key="2">
    <source>
        <dbReference type="ARBA" id="ARBA00022801"/>
    </source>
</evidence>
<evidence type="ECO:0000313" key="5">
    <source>
        <dbReference type="Proteomes" id="UP000515976"/>
    </source>
</evidence>
<reference evidence="4 5" key="1">
    <citation type="submission" date="2020-08" db="EMBL/GenBank/DDBJ databases">
        <title>Genome sequence of Phycicoccus endophyticus JCM 31784T.</title>
        <authorList>
            <person name="Hyun D.-W."/>
            <person name="Bae J.-W."/>
        </authorList>
    </citation>
    <scope>NUCLEOTIDE SEQUENCE [LARGE SCALE GENOMIC DNA]</scope>
    <source>
        <strain evidence="4 5">JCM 31784</strain>
    </source>
</reference>
<accession>A0A7G9QZR1</accession>
<dbReference type="Gene3D" id="3.60.15.10">
    <property type="entry name" value="Ribonuclease Z/Hydroxyacylglutathione hydrolase-like"/>
    <property type="match status" value="1"/>
</dbReference>
<dbReference type="EMBL" id="CP060712">
    <property type="protein sequence ID" value="QNN48836.1"/>
    <property type="molecule type" value="Genomic_DNA"/>
</dbReference>
<dbReference type="CDD" id="cd07719">
    <property type="entry name" value="arylsulfatase_AtsA-like_MBL-fold"/>
    <property type="match status" value="1"/>
</dbReference>
<keyword evidence="2 4" id="KW-0378">Hydrolase</keyword>
<evidence type="ECO:0000313" key="4">
    <source>
        <dbReference type="EMBL" id="QNN48836.1"/>
    </source>
</evidence>